<evidence type="ECO:0000256" key="2">
    <source>
        <dbReference type="SAM" id="SignalP"/>
    </source>
</evidence>
<comment type="caution">
    <text evidence="3">The sequence shown here is derived from an EMBL/GenBank/DDBJ whole genome shotgun (WGS) entry which is preliminary data.</text>
</comment>
<dbReference type="Proteomes" id="UP001293593">
    <property type="component" value="Unassembled WGS sequence"/>
</dbReference>
<keyword evidence="4" id="KW-1185">Reference proteome</keyword>
<dbReference type="AlphaFoldDB" id="A0AAE1JXA2"/>
<feature type="chain" id="PRO_5042067068" evidence="2">
    <location>
        <begin position="22"/>
        <end position="259"/>
    </location>
</feature>
<dbReference type="InterPro" id="IPR001563">
    <property type="entry name" value="Peptidase_S10"/>
</dbReference>
<dbReference type="PRINTS" id="PR00724">
    <property type="entry name" value="CRBOXYPTASEC"/>
</dbReference>
<comment type="similarity">
    <text evidence="1">Belongs to the peptidase S10 family.</text>
</comment>
<dbReference type="Pfam" id="PF00450">
    <property type="entry name" value="Peptidase_S10"/>
    <property type="match status" value="1"/>
</dbReference>
<organism evidence="3 4">
    <name type="scientific">Acacia crassicarpa</name>
    <name type="common">northern wattle</name>
    <dbReference type="NCBI Taxonomy" id="499986"/>
    <lineage>
        <taxon>Eukaryota</taxon>
        <taxon>Viridiplantae</taxon>
        <taxon>Streptophyta</taxon>
        <taxon>Embryophyta</taxon>
        <taxon>Tracheophyta</taxon>
        <taxon>Spermatophyta</taxon>
        <taxon>Magnoliopsida</taxon>
        <taxon>eudicotyledons</taxon>
        <taxon>Gunneridae</taxon>
        <taxon>Pentapetalae</taxon>
        <taxon>rosids</taxon>
        <taxon>fabids</taxon>
        <taxon>Fabales</taxon>
        <taxon>Fabaceae</taxon>
        <taxon>Caesalpinioideae</taxon>
        <taxon>mimosoid clade</taxon>
        <taxon>Acacieae</taxon>
        <taxon>Acacia</taxon>
    </lineage>
</organism>
<evidence type="ECO:0000313" key="3">
    <source>
        <dbReference type="EMBL" id="KAK4275729.1"/>
    </source>
</evidence>
<dbReference type="SUPFAM" id="SSF53474">
    <property type="entry name" value="alpha/beta-Hydrolases"/>
    <property type="match status" value="1"/>
</dbReference>
<dbReference type="GO" id="GO:0016747">
    <property type="term" value="F:acyltransferase activity, transferring groups other than amino-acyl groups"/>
    <property type="evidence" value="ECO:0007669"/>
    <property type="project" value="TreeGrafter"/>
</dbReference>
<accession>A0AAE1JXA2</accession>
<dbReference type="PANTHER" id="PTHR11802">
    <property type="entry name" value="SERINE PROTEASE FAMILY S10 SERINE CARBOXYPEPTIDASE"/>
    <property type="match status" value="1"/>
</dbReference>
<feature type="signal peptide" evidence="2">
    <location>
        <begin position="1"/>
        <end position="21"/>
    </location>
</feature>
<reference evidence="3" key="1">
    <citation type="submission" date="2023-10" db="EMBL/GenBank/DDBJ databases">
        <title>Chromosome-level genome of the transformable northern wattle, Acacia crassicarpa.</title>
        <authorList>
            <person name="Massaro I."/>
            <person name="Sinha N.R."/>
            <person name="Poethig S."/>
            <person name="Leichty A.R."/>
        </authorList>
    </citation>
    <scope>NUCLEOTIDE SEQUENCE</scope>
    <source>
        <strain evidence="3">Acra3RX</strain>
        <tissue evidence="3">Leaf</tissue>
    </source>
</reference>
<proteinExistence type="inferred from homology"/>
<dbReference type="PANTHER" id="PTHR11802:SF413">
    <property type="entry name" value="PEPTIDASE S10, SERINE CARBOXYPEPTIDASE, ALPHA_BETA HYDROLASE-RELATED"/>
    <property type="match status" value="1"/>
</dbReference>
<name>A0AAE1JXA2_9FABA</name>
<dbReference type="EMBL" id="JAWXYG010000004">
    <property type="protein sequence ID" value="KAK4275729.1"/>
    <property type="molecule type" value="Genomic_DNA"/>
</dbReference>
<dbReference type="Gene3D" id="3.40.50.1820">
    <property type="entry name" value="alpha/beta hydrolase"/>
    <property type="match status" value="1"/>
</dbReference>
<dbReference type="InterPro" id="IPR029058">
    <property type="entry name" value="AB_hydrolase_fold"/>
</dbReference>
<protein>
    <submittedName>
        <fullName evidence="3">Uncharacterized protein</fullName>
    </submittedName>
</protein>
<gene>
    <name evidence="3" type="ORF">QN277_018763</name>
</gene>
<evidence type="ECO:0000256" key="1">
    <source>
        <dbReference type="ARBA" id="ARBA00009431"/>
    </source>
</evidence>
<keyword evidence="2" id="KW-0732">Signal</keyword>
<dbReference type="GO" id="GO:0019748">
    <property type="term" value="P:secondary metabolic process"/>
    <property type="evidence" value="ECO:0007669"/>
    <property type="project" value="TreeGrafter"/>
</dbReference>
<dbReference type="GO" id="GO:0006508">
    <property type="term" value="P:proteolysis"/>
    <property type="evidence" value="ECO:0007669"/>
    <property type="project" value="InterPro"/>
</dbReference>
<dbReference type="GO" id="GO:0004185">
    <property type="term" value="F:serine-type carboxypeptidase activity"/>
    <property type="evidence" value="ECO:0007669"/>
    <property type="project" value="InterPro"/>
</dbReference>
<evidence type="ECO:0000313" key="4">
    <source>
        <dbReference type="Proteomes" id="UP001293593"/>
    </source>
</evidence>
<sequence length="259" mass="29262">MGWKWWCIILVLLLLAPFIASSRSIIKNLPGFPGDLPFKLESGYIGVGEEEEVQLFYLFVESQRNPSNDPILLWFVGGPGCSALSAFFLENGPVIFDCNSRGILPKLVLNPYAWTQVLNVIYIDLPVGTGFSYSQTQQGYHSGDILWIENSYDFLQKWFIDYPEFGSNLLYIGGGSYSALPTVPLVKKVYEGYKAGSKPFINFKGFVLASPLTDQFLDLNSKVEYAHRLSLISDELYEVTSIPFFYSCIHLKLIRIFLS</sequence>